<dbReference type="InterPro" id="IPR037126">
    <property type="entry name" value="PdaC/RsiV-like_sf"/>
</dbReference>
<feature type="domain" description="DUF3298" evidence="1">
    <location>
        <begin position="119"/>
        <end position="195"/>
    </location>
</feature>
<dbReference type="Proteomes" id="UP000243255">
    <property type="component" value="Unassembled WGS sequence"/>
</dbReference>
<dbReference type="EMBL" id="FQWX01000016">
    <property type="protein sequence ID" value="SHH05543.1"/>
    <property type="molecule type" value="Genomic_DNA"/>
</dbReference>
<proteinExistence type="predicted"/>
<organism evidence="2 3">
    <name type="scientific">Asaccharospora irregularis DSM 2635</name>
    <dbReference type="NCBI Taxonomy" id="1121321"/>
    <lineage>
        <taxon>Bacteria</taxon>
        <taxon>Bacillati</taxon>
        <taxon>Bacillota</taxon>
        <taxon>Clostridia</taxon>
        <taxon>Peptostreptococcales</taxon>
        <taxon>Peptostreptococcaceae</taxon>
        <taxon>Asaccharospora</taxon>
    </lineage>
</organism>
<dbReference type="STRING" id="1121321.SAMN04488530_11627"/>
<reference evidence="3" key="1">
    <citation type="submission" date="2016-11" db="EMBL/GenBank/DDBJ databases">
        <authorList>
            <person name="Varghese N."/>
            <person name="Submissions S."/>
        </authorList>
    </citation>
    <scope>NUCLEOTIDE SEQUENCE [LARGE SCALE GENOMIC DNA]</scope>
    <source>
        <strain evidence="3">DSM 2635</strain>
    </source>
</reference>
<evidence type="ECO:0000259" key="1">
    <source>
        <dbReference type="Pfam" id="PF11738"/>
    </source>
</evidence>
<dbReference type="OrthoDB" id="1749606at2"/>
<name>A0A1M5PWC1_9FIRM</name>
<accession>A0A1M5PWC1</accession>
<sequence length="227" mass="27121">MFTFKKKIKNVWCKYQVCSFEYPVIITDRDNENNLIDDINNTIYEDITSFGDFFNIQLEDQEVKKNTLINASTEYRVGFSNNSIVSIAIEFSQFIGLNYISYINTYNYDIDLCREIVIEDIFDAKKDYLVCISKEILNSIEKDTYIYEEELESSELEMLDRIKDLITDNFESKENYRNFYIEEDGIVICFSSYEIIRDNPILLEFKIFFEDFYDYLSEYTRSKLLGE</sequence>
<protein>
    <recommendedName>
        <fullName evidence="1">DUF3298 domain-containing protein</fullName>
    </recommendedName>
</protein>
<keyword evidence="3" id="KW-1185">Reference proteome</keyword>
<dbReference type="Pfam" id="PF11738">
    <property type="entry name" value="DUF3298"/>
    <property type="match status" value="1"/>
</dbReference>
<dbReference type="Gene3D" id="3.30.565.40">
    <property type="entry name" value="Fervidobacterium nodosum Rt17-B1 like"/>
    <property type="match status" value="1"/>
</dbReference>
<evidence type="ECO:0000313" key="3">
    <source>
        <dbReference type="Proteomes" id="UP000243255"/>
    </source>
</evidence>
<evidence type="ECO:0000313" key="2">
    <source>
        <dbReference type="EMBL" id="SHH05543.1"/>
    </source>
</evidence>
<gene>
    <name evidence="2" type="ORF">SAMN04488530_11627</name>
</gene>
<dbReference type="RefSeq" id="WP_073126222.1">
    <property type="nucleotide sequence ID" value="NZ_BAABCH010000097.1"/>
</dbReference>
<dbReference type="Gene3D" id="3.90.640.20">
    <property type="entry name" value="Heat-shock cognate protein, ATPase"/>
    <property type="match status" value="1"/>
</dbReference>
<dbReference type="AlphaFoldDB" id="A0A1M5PWC1"/>
<dbReference type="InterPro" id="IPR021729">
    <property type="entry name" value="DUF3298"/>
</dbReference>